<keyword evidence="1" id="KW-0732">Signal</keyword>
<evidence type="ECO:0000313" key="3">
    <source>
        <dbReference type="Proteomes" id="UP001149090"/>
    </source>
</evidence>
<keyword evidence="3" id="KW-1185">Reference proteome</keyword>
<dbReference type="Proteomes" id="UP001149090">
    <property type="component" value="Unassembled WGS sequence"/>
</dbReference>
<feature type="signal peptide" evidence="1">
    <location>
        <begin position="1"/>
        <end position="18"/>
    </location>
</feature>
<accession>A0A9Q0RAI3</accession>
<proteinExistence type="predicted"/>
<gene>
    <name evidence="2" type="ORF">M0811_09059</name>
</gene>
<evidence type="ECO:0000256" key="1">
    <source>
        <dbReference type="SAM" id="SignalP"/>
    </source>
</evidence>
<evidence type="ECO:0000313" key="2">
    <source>
        <dbReference type="EMBL" id="KAJ5073104.1"/>
    </source>
</evidence>
<organism evidence="2 3">
    <name type="scientific">Anaeramoeba ignava</name>
    <name type="common">Anaerobic marine amoeba</name>
    <dbReference type="NCBI Taxonomy" id="1746090"/>
    <lineage>
        <taxon>Eukaryota</taxon>
        <taxon>Metamonada</taxon>
        <taxon>Anaeramoebidae</taxon>
        <taxon>Anaeramoeba</taxon>
    </lineage>
</organism>
<dbReference type="EMBL" id="JAPDFW010000077">
    <property type="protein sequence ID" value="KAJ5073104.1"/>
    <property type="molecule type" value="Genomic_DNA"/>
</dbReference>
<protein>
    <submittedName>
        <fullName evidence="2">Uncharacterized protein</fullName>
    </submittedName>
</protein>
<reference evidence="2" key="1">
    <citation type="submission" date="2022-10" db="EMBL/GenBank/DDBJ databases">
        <title>Novel sulphate-reducing endosymbionts in the free-living metamonad Anaeramoeba.</title>
        <authorList>
            <person name="Jerlstrom-Hultqvist J."/>
            <person name="Cepicka I."/>
            <person name="Gallot-Lavallee L."/>
            <person name="Salas-Leiva D."/>
            <person name="Curtis B.A."/>
            <person name="Zahonova K."/>
            <person name="Pipaliya S."/>
            <person name="Dacks J."/>
            <person name="Roger A.J."/>
        </authorList>
    </citation>
    <scope>NUCLEOTIDE SEQUENCE</scope>
    <source>
        <strain evidence="2">BMAN</strain>
    </source>
</reference>
<feature type="chain" id="PRO_5040222753" evidence="1">
    <location>
        <begin position="19"/>
        <end position="123"/>
    </location>
</feature>
<dbReference type="AlphaFoldDB" id="A0A9Q0RAI3"/>
<name>A0A9Q0RAI3_ANAIG</name>
<sequence length="123" mass="13300">MKTTFVFLLLIFVSLVSAWDKNSFEISVAAGVVEYYSSDCVDPAYAGNLDANTCYPVDDHGVSSFGSDTSGYLYSYDSYNCTGSYTSTYVPAYGCVNLPNSGNLGSTFSVLLSLVSLLFFFLV</sequence>
<comment type="caution">
    <text evidence="2">The sequence shown here is derived from an EMBL/GenBank/DDBJ whole genome shotgun (WGS) entry which is preliminary data.</text>
</comment>